<dbReference type="OrthoDB" id="7507676at2"/>
<dbReference type="EMBL" id="FUWJ01000002">
    <property type="protein sequence ID" value="SJZ96105.1"/>
    <property type="molecule type" value="Genomic_DNA"/>
</dbReference>
<dbReference type="Proteomes" id="UP000190092">
    <property type="component" value="Unassembled WGS sequence"/>
</dbReference>
<dbReference type="AlphaFoldDB" id="A0A1T4PX88"/>
<dbReference type="InterPro" id="IPR029032">
    <property type="entry name" value="AhpD-like"/>
</dbReference>
<dbReference type="SUPFAM" id="SSF69118">
    <property type="entry name" value="AhpD-like"/>
    <property type="match status" value="1"/>
</dbReference>
<dbReference type="PANTHER" id="PTHR33570:SF10">
    <property type="entry name" value="GAMMA-CARBOXYMUCONOLACTONE DECARBOXYLASE"/>
    <property type="match status" value="1"/>
</dbReference>
<dbReference type="Pfam" id="PF02627">
    <property type="entry name" value="CMD"/>
    <property type="match status" value="1"/>
</dbReference>
<reference evidence="3" key="1">
    <citation type="submission" date="2017-02" db="EMBL/GenBank/DDBJ databases">
        <authorList>
            <person name="Varghese N."/>
            <person name="Submissions S."/>
        </authorList>
    </citation>
    <scope>NUCLEOTIDE SEQUENCE [LARGE SCALE GENOMIC DNA]</scope>
    <source>
        <strain evidence="3">ATCC 27094</strain>
    </source>
</reference>
<dbReference type="STRING" id="225324.SAMN02745126_03067"/>
<dbReference type="Gene3D" id="1.20.1290.10">
    <property type="entry name" value="AhpD-like"/>
    <property type="match status" value="1"/>
</dbReference>
<protein>
    <submittedName>
        <fullName evidence="2">4-carboxymuconolactone decarboxylase</fullName>
    </submittedName>
</protein>
<dbReference type="GO" id="GO:0051920">
    <property type="term" value="F:peroxiredoxin activity"/>
    <property type="evidence" value="ECO:0007669"/>
    <property type="project" value="InterPro"/>
</dbReference>
<gene>
    <name evidence="2" type="ORF">SAMN02745126_03067</name>
</gene>
<evidence type="ECO:0000313" key="2">
    <source>
        <dbReference type="EMBL" id="SJZ96105.1"/>
    </source>
</evidence>
<name>A0A1T4PX88_9HYPH</name>
<sequence>MTQQFPNAGESRLERGRRALAEIDGEAGHKVVAALADIAPDFATYVLEFPFGDIYSRQGLGLREREIATIAALAALGNAAPQLKVHIEAGLNVGLAREEIVEILIQMAVYAGFPAALNGLFAAKEVFAQRAEA</sequence>
<proteinExistence type="predicted"/>
<evidence type="ECO:0000313" key="3">
    <source>
        <dbReference type="Proteomes" id="UP000190092"/>
    </source>
</evidence>
<feature type="domain" description="Carboxymuconolactone decarboxylase-like" evidence="1">
    <location>
        <begin position="40"/>
        <end position="125"/>
    </location>
</feature>
<dbReference type="InterPro" id="IPR003779">
    <property type="entry name" value="CMD-like"/>
</dbReference>
<keyword evidence="3" id="KW-1185">Reference proteome</keyword>
<accession>A0A1T4PX88</accession>
<dbReference type="RefSeq" id="WP_085934694.1">
    <property type="nucleotide sequence ID" value="NZ_FUWJ01000002.1"/>
</dbReference>
<dbReference type="InterPro" id="IPR052512">
    <property type="entry name" value="4CMD/NDH-1_regulator"/>
</dbReference>
<organism evidence="2 3">
    <name type="scientific">Enhydrobacter aerosaccus</name>
    <dbReference type="NCBI Taxonomy" id="225324"/>
    <lineage>
        <taxon>Bacteria</taxon>
        <taxon>Pseudomonadati</taxon>
        <taxon>Pseudomonadota</taxon>
        <taxon>Alphaproteobacteria</taxon>
        <taxon>Hyphomicrobiales</taxon>
        <taxon>Enhydrobacter</taxon>
    </lineage>
</organism>
<dbReference type="PANTHER" id="PTHR33570">
    <property type="entry name" value="4-CARBOXYMUCONOLACTONE DECARBOXYLASE FAMILY PROTEIN"/>
    <property type="match status" value="1"/>
</dbReference>
<evidence type="ECO:0000259" key="1">
    <source>
        <dbReference type="Pfam" id="PF02627"/>
    </source>
</evidence>